<sequence length="262" mass="30161">MVRCMLKRKVYEICPDDEETEYGGGLKCMMNGVIYYAGADNVLEAEARREMRAAAWATKTVEDDFDDVGRARLKIVYVDSGPLSSGSKASKHIDTIVKAEKEKEKKEGRRGPRLIFVKQDRDYWPGSETDDPDVMLRRAAKEKSMPRPYVDHRDIYVPPLPEEEEKTPAYFADSNARKVYRAEAEKRFFMRYLDPSMPGTKFILDSMPPSEVYSVINKYKEDPDLRKKCRICASQVERFIASGTLVDTTLRLKKYCLLLLLI</sequence>
<name>A0AAV6WG04_9LAMI</name>
<protein>
    <submittedName>
        <fullName evidence="1">Uncharacterized protein</fullName>
    </submittedName>
</protein>
<gene>
    <name evidence="1" type="ORF">BUALT_Bualt14G0022400</name>
</gene>
<dbReference type="EMBL" id="WHWC01000014">
    <property type="protein sequence ID" value="KAG8369523.1"/>
    <property type="molecule type" value="Genomic_DNA"/>
</dbReference>
<evidence type="ECO:0000313" key="1">
    <source>
        <dbReference type="EMBL" id="KAG8369523.1"/>
    </source>
</evidence>
<accession>A0AAV6WG04</accession>
<reference evidence="1" key="1">
    <citation type="submission" date="2019-10" db="EMBL/GenBank/DDBJ databases">
        <authorList>
            <person name="Zhang R."/>
            <person name="Pan Y."/>
            <person name="Wang J."/>
            <person name="Ma R."/>
            <person name="Yu S."/>
        </authorList>
    </citation>
    <scope>NUCLEOTIDE SEQUENCE</scope>
    <source>
        <strain evidence="1">LA-IB0</strain>
        <tissue evidence="1">Leaf</tissue>
    </source>
</reference>
<dbReference type="Proteomes" id="UP000826271">
    <property type="component" value="Unassembled WGS sequence"/>
</dbReference>
<keyword evidence="2" id="KW-1185">Reference proteome</keyword>
<dbReference type="AlphaFoldDB" id="A0AAV6WG04"/>
<proteinExistence type="predicted"/>
<organism evidence="1 2">
    <name type="scientific">Buddleja alternifolia</name>
    <dbReference type="NCBI Taxonomy" id="168488"/>
    <lineage>
        <taxon>Eukaryota</taxon>
        <taxon>Viridiplantae</taxon>
        <taxon>Streptophyta</taxon>
        <taxon>Embryophyta</taxon>
        <taxon>Tracheophyta</taxon>
        <taxon>Spermatophyta</taxon>
        <taxon>Magnoliopsida</taxon>
        <taxon>eudicotyledons</taxon>
        <taxon>Gunneridae</taxon>
        <taxon>Pentapetalae</taxon>
        <taxon>asterids</taxon>
        <taxon>lamiids</taxon>
        <taxon>Lamiales</taxon>
        <taxon>Scrophulariaceae</taxon>
        <taxon>Buddlejeae</taxon>
        <taxon>Buddleja</taxon>
    </lineage>
</organism>
<evidence type="ECO:0000313" key="2">
    <source>
        <dbReference type="Proteomes" id="UP000826271"/>
    </source>
</evidence>
<comment type="caution">
    <text evidence="1">The sequence shown here is derived from an EMBL/GenBank/DDBJ whole genome shotgun (WGS) entry which is preliminary data.</text>
</comment>